<dbReference type="InterPro" id="IPR050595">
    <property type="entry name" value="Bact_response_regulator"/>
</dbReference>
<gene>
    <name evidence="4" type="ORF">Atep_00820</name>
</gene>
<reference evidence="4 5" key="1">
    <citation type="submission" date="2021-04" db="EMBL/GenBank/DDBJ databases">
        <title>Complete genome sequencing of Allochromatium tepidum strain NZ.</title>
        <authorList>
            <person name="Tsukatani Y."/>
            <person name="Mori H."/>
        </authorList>
    </citation>
    <scope>NUCLEOTIDE SEQUENCE [LARGE SCALE GENOMIC DNA]</scope>
    <source>
        <strain evidence="4 5">NZ</strain>
    </source>
</reference>
<dbReference type="Proteomes" id="UP000680679">
    <property type="component" value="Chromosome"/>
</dbReference>
<proteinExistence type="predicted"/>
<accession>A0ABM7QI33</accession>
<dbReference type="PANTHER" id="PTHR44591:SF20">
    <property type="entry name" value="PROTEIN PILH"/>
    <property type="match status" value="1"/>
</dbReference>
<feature type="modified residue" description="4-aspartylphosphate" evidence="2">
    <location>
        <position position="88"/>
    </location>
</feature>
<evidence type="ECO:0000256" key="2">
    <source>
        <dbReference type="PROSITE-ProRule" id="PRU00169"/>
    </source>
</evidence>
<name>A0ABM7QI33_9GAMM</name>
<dbReference type="Pfam" id="PF00072">
    <property type="entry name" value="Response_reg"/>
    <property type="match status" value="1"/>
</dbReference>
<dbReference type="InterPro" id="IPR001789">
    <property type="entry name" value="Sig_transdc_resp-reg_receiver"/>
</dbReference>
<keyword evidence="1 2" id="KW-0597">Phosphoprotein</keyword>
<protein>
    <recommendedName>
        <fullName evidence="3">Response regulatory domain-containing protein</fullName>
    </recommendedName>
</protein>
<evidence type="ECO:0000256" key="1">
    <source>
        <dbReference type="ARBA" id="ARBA00022553"/>
    </source>
</evidence>
<sequence length="162" mass="18107">MRKDIKHSNPEHAMRRILDKPNPHRDLGAAATTMETPPIVLIVDDSPTETHILSTTLKKAGYRVETACNGEEGVARARELRPDLILMDVIMPVLNGYQATRLLRRDAETADIPIIMVTTKDLQTDRTWGLRQGATDYLTKPVDHALLLERIRTLLEGPASHG</sequence>
<dbReference type="Gene3D" id="3.40.50.2300">
    <property type="match status" value="1"/>
</dbReference>
<dbReference type="InterPro" id="IPR011006">
    <property type="entry name" value="CheY-like_superfamily"/>
</dbReference>
<evidence type="ECO:0000259" key="3">
    <source>
        <dbReference type="PROSITE" id="PS50110"/>
    </source>
</evidence>
<evidence type="ECO:0000313" key="4">
    <source>
        <dbReference type="EMBL" id="BCU05405.1"/>
    </source>
</evidence>
<evidence type="ECO:0000313" key="5">
    <source>
        <dbReference type="Proteomes" id="UP000680679"/>
    </source>
</evidence>
<dbReference type="PROSITE" id="PS50110">
    <property type="entry name" value="RESPONSE_REGULATORY"/>
    <property type="match status" value="1"/>
</dbReference>
<dbReference type="PANTHER" id="PTHR44591">
    <property type="entry name" value="STRESS RESPONSE REGULATOR PROTEIN 1"/>
    <property type="match status" value="1"/>
</dbReference>
<keyword evidence="5" id="KW-1185">Reference proteome</keyword>
<dbReference type="EMBL" id="AP024563">
    <property type="protein sequence ID" value="BCU05405.1"/>
    <property type="molecule type" value="Genomic_DNA"/>
</dbReference>
<dbReference type="SMART" id="SM00448">
    <property type="entry name" value="REC"/>
    <property type="match status" value="1"/>
</dbReference>
<organism evidence="4 5">
    <name type="scientific">Allochromatium tepidum</name>
    <dbReference type="NCBI Taxonomy" id="553982"/>
    <lineage>
        <taxon>Bacteria</taxon>
        <taxon>Pseudomonadati</taxon>
        <taxon>Pseudomonadota</taxon>
        <taxon>Gammaproteobacteria</taxon>
        <taxon>Chromatiales</taxon>
        <taxon>Chromatiaceae</taxon>
        <taxon>Allochromatium</taxon>
    </lineage>
</organism>
<feature type="domain" description="Response regulatory" evidence="3">
    <location>
        <begin position="39"/>
        <end position="155"/>
    </location>
</feature>
<dbReference type="SUPFAM" id="SSF52172">
    <property type="entry name" value="CheY-like"/>
    <property type="match status" value="1"/>
</dbReference>